<keyword evidence="2" id="KW-1277">Toxin-antitoxin system</keyword>
<organism evidence="9 10">
    <name type="scientific">Ammonifex thiophilus</name>
    <dbReference type="NCBI Taxonomy" id="444093"/>
    <lineage>
        <taxon>Bacteria</taxon>
        <taxon>Bacillati</taxon>
        <taxon>Bacillota</taxon>
        <taxon>Clostridia</taxon>
        <taxon>Thermoanaerobacterales</taxon>
        <taxon>Thermoanaerobacteraceae</taxon>
        <taxon>Ammonifex</taxon>
    </lineage>
</organism>
<dbReference type="InterPro" id="IPR050556">
    <property type="entry name" value="Type_II_TA_system_RNase"/>
</dbReference>
<keyword evidence="5" id="KW-0378">Hydrolase</keyword>
<keyword evidence="3" id="KW-0540">Nuclease</keyword>
<evidence type="ECO:0000256" key="2">
    <source>
        <dbReference type="ARBA" id="ARBA00022649"/>
    </source>
</evidence>
<dbReference type="EMBL" id="QSLN01000014">
    <property type="protein sequence ID" value="RDV81840.1"/>
    <property type="molecule type" value="Genomic_DNA"/>
</dbReference>
<comment type="similarity">
    <text evidence="7">Belongs to the PINc/VapC protein family.</text>
</comment>
<keyword evidence="4" id="KW-0479">Metal-binding</keyword>
<evidence type="ECO:0000256" key="1">
    <source>
        <dbReference type="ARBA" id="ARBA00001946"/>
    </source>
</evidence>
<evidence type="ECO:0000313" key="9">
    <source>
        <dbReference type="EMBL" id="RDV81840.1"/>
    </source>
</evidence>
<dbReference type="Proteomes" id="UP000256329">
    <property type="component" value="Unassembled WGS sequence"/>
</dbReference>
<evidence type="ECO:0000313" key="10">
    <source>
        <dbReference type="Proteomes" id="UP000256329"/>
    </source>
</evidence>
<sequence length="135" mass="15370">MRCGVVVIKYLVDTDWIVYFLRGKEPYVSLLKRYRSDGLAVSIVSVAELYEGVYRASDPRAREQSLLDFLGSTTVLEVDFNIARTFGQLRAELRKQGLTVADMDLLIGSTAIFYNLILLTDNRKHYEKIPGIKMS</sequence>
<evidence type="ECO:0000256" key="7">
    <source>
        <dbReference type="ARBA" id="ARBA00038093"/>
    </source>
</evidence>
<feature type="domain" description="PIN" evidence="8">
    <location>
        <begin position="10"/>
        <end position="127"/>
    </location>
</feature>
<dbReference type="PANTHER" id="PTHR33653:SF1">
    <property type="entry name" value="RIBONUCLEASE VAPC2"/>
    <property type="match status" value="1"/>
</dbReference>
<protein>
    <submittedName>
        <fullName evidence="9">Type II toxin-antitoxin system VapC family toxin</fullName>
    </submittedName>
</protein>
<evidence type="ECO:0000256" key="6">
    <source>
        <dbReference type="ARBA" id="ARBA00022842"/>
    </source>
</evidence>
<keyword evidence="10" id="KW-1185">Reference proteome</keyword>
<dbReference type="OrthoDB" id="9796690at2"/>
<dbReference type="GO" id="GO:0004518">
    <property type="term" value="F:nuclease activity"/>
    <property type="evidence" value="ECO:0007669"/>
    <property type="project" value="UniProtKB-KW"/>
</dbReference>
<gene>
    <name evidence="9" type="ORF">DXX99_08685</name>
</gene>
<comment type="caution">
    <text evidence="9">The sequence shown here is derived from an EMBL/GenBank/DDBJ whole genome shotgun (WGS) entry which is preliminary data.</text>
</comment>
<comment type="cofactor">
    <cofactor evidence="1">
        <name>Mg(2+)</name>
        <dbReference type="ChEBI" id="CHEBI:18420"/>
    </cofactor>
</comment>
<dbReference type="Pfam" id="PF01850">
    <property type="entry name" value="PIN"/>
    <property type="match status" value="1"/>
</dbReference>
<dbReference type="InterPro" id="IPR002716">
    <property type="entry name" value="PIN_dom"/>
</dbReference>
<dbReference type="GO" id="GO:0016787">
    <property type="term" value="F:hydrolase activity"/>
    <property type="evidence" value="ECO:0007669"/>
    <property type="project" value="UniProtKB-KW"/>
</dbReference>
<dbReference type="GO" id="GO:0046872">
    <property type="term" value="F:metal ion binding"/>
    <property type="evidence" value="ECO:0007669"/>
    <property type="project" value="UniProtKB-KW"/>
</dbReference>
<name>A0A3D8P1U4_9THEO</name>
<accession>A0A3D8P1U4</accession>
<keyword evidence="6" id="KW-0460">Magnesium</keyword>
<dbReference type="Gene3D" id="3.40.50.1010">
    <property type="entry name" value="5'-nuclease"/>
    <property type="match status" value="1"/>
</dbReference>
<dbReference type="CDD" id="cd09881">
    <property type="entry name" value="PIN_VapC4-5_FitB-like"/>
    <property type="match status" value="1"/>
</dbReference>
<dbReference type="InterPro" id="IPR029060">
    <property type="entry name" value="PIN-like_dom_sf"/>
</dbReference>
<evidence type="ECO:0000259" key="8">
    <source>
        <dbReference type="Pfam" id="PF01850"/>
    </source>
</evidence>
<evidence type="ECO:0000256" key="3">
    <source>
        <dbReference type="ARBA" id="ARBA00022722"/>
    </source>
</evidence>
<dbReference type="PANTHER" id="PTHR33653">
    <property type="entry name" value="RIBONUCLEASE VAPC2"/>
    <property type="match status" value="1"/>
</dbReference>
<evidence type="ECO:0000256" key="5">
    <source>
        <dbReference type="ARBA" id="ARBA00022801"/>
    </source>
</evidence>
<dbReference type="AlphaFoldDB" id="A0A3D8P1U4"/>
<dbReference type="SUPFAM" id="SSF88723">
    <property type="entry name" value="PIN domain-like"/>
    <property type="match status" value="1"/>
</dbReference>
<evidence type="ECO:0000256" key="4">
    <source>
        <dbReference type="ARBA" id="ARBA00022723"/>
    </source>
</evidence>
<proteinExistence type="inferred from homology"/>
<reference evidence="9 10" key="1">
    <citation type="submission" date="2018-08" db="EMBL/GenBank/DDBJ databases">
        <title>Form III RuBisCO-mediated autotrophy in Thermodesulfobium bacteria.</title>
        <authorList>
            <person name="Toshchakov S.V."/>
            <person name="Kublanov I.V."/>
            <person name="Frolov E."/>
            <person name="Bonch-Osmolovskaya E.A."/>
            <person name="Tourova T.P."/>
            <person name="Chernych N.A."/>
            <person name="Lebedinsky A.V."/>
        </authorList>
    </citation>
    <scope>NUCLEOTIDE SEQUENCE [LARGE SCALE GENOMIC DNA]</scope>
    <source>
        <strain evidence="9 10">SR</strain>
    </source>
</reference>